<dbReference type="Pfam" id="PF11213">
    <property type="entry name" value="DUF3006"/>
    <property type="match status" value="1"/>
</dbReference>
<protein>
    <submittedName>
        <fullName evidence="1">DUF3006 domain-containing protein</fullName>
    </submittedName>
</protein>
<organism evidence="1 2">
    <name type="scientific">Faecalispora sporosphaeroides</name>
    <dbReference type="NCBI Taxonomy" id="1549"/>
    <lineage>
        <taxon>Bacteria</taxon>
        <taxon>Bacillati</taxon>
        <taxon>Bacillota</taxon>
        <taxon>Clostridia</taxon>
        <taxon>Eubacteriales</taxon>
        <taxon>Oscillospiraceae</taxon>
        <taxon>Faecalispora</taxon>
    </lineage>
</organism>
<accession>A0A928Q3K4</accession>
<dbReference type="Proteomes" id="UP000754750">
    <property type="component" value="Unassembled WGS sequence"/>
</dbReference>
<comment type="caution">
    <text evidence="1">The sequence shown here is derived from an EMBL/GenBank/DDBJ whole genome shotgun (WGS) entry which is preliminary data.</text>
</comment>
<name>A0A928Q3K4_9FIRM</name>
<sequence>MKNLIVDRFEGVYAICEDGEKKFFAIELSELPKEVHEGDVLEIGDDGTLSVNAEKTAERRSFIRQKQNSLWEP</sequence>
<dbReference type="EMBL" id="SVNY01000002">
    <property type="protein sequence ID" value="MBE6833011.1"/>
    <property type="molecule type" value="Genomic_DNA"/>
</dbReference>
<dbReference type="InterPro" id="IPR021377">
    <property type="entry name" value="DUF3006"/>
</dbReference>
<proteinExistence type="predicted"/>
<dbReference type="RefSeq" id="WP_020071824.1">
    <property type="nucleotide sequence ID" value="NZ_JBKWRC010000001.1"/>
</dbReference>
<dbReference type="AlphaFoldDB" id="A0A928Q3K4"/>
<evidence type="ECO:0000313" key="1">
    <source>
        <dbReference type="EMBL" id="MBE6833011.1"/>
    </source>
</evidence>
<gene>
    <name evidence="1" type="ORF">E7512_05425</name>
</gene>
<evidence type="ECO:0000313" key="2">
    <source>
        <dbReference type="Proteomes" id="UP000754750"/>
    </source>
</evidence>
<reference evidence="1" key="1">
    <citation type="submission" date="2019-04" db="EMBL/GenBank/DDBJ databases">
        <title>Evolution of Biomass-Degrading Anaerobic Consortia Revealed by Metagenomics.</title>
        <authorList>
            <person name="Peng X."/>
        </authorList>
    </citation>
    <scope>NUCLEOTIDE SEQUENCE</scope>
    <source>
        <strain evidence="1">SIG551</strain>
    </source>
</reference>